<evidence type="ECO:0000313" key="1">
    <source>
        <dbReference type="EMBL" id="ORZ07397.1"/>
    </source>
</evidence>
<organism evidence="1 2">
    <name type="scientific">Absidia repens</name>
    <dbReference type="NCBI Taxonomy" id="90262"/>
    <lineage>
        <taxon>Eukaryota</taxon>
        <taxon>Fungi</taxon>
        <taxon>Fungi incertae sedis</taxon>
        <taxon>Mucoromycota</taxon>
        <taxon>Mucoromycotina</taxon>
        <taxon>Mucoromycetes</taxon>
        <taxon>Mucorales</taxon>
        <taxon>Cunninghamellaceae</taxon>
        <taxon>Absidia</taxon>
    </lineage>
</organism>
<keyword evidence="2" id="KW-1185">Reference proteome</keyword>
<dbReference type="AlphaFoldDB" id="A0A1X2I1K6"/>
<protein>
    <submittedName>
        <fullName evidence="1">Uncharacterized protein</fullName>
    </submittedName>
</protein>
<sequence>MPKKYSVLRKSFMGFTSPKYEASIKKRLCNALQLDKNSLTIDIVCITYFNENILEPCAERDGNYSLWLVGSFVENKWVIFSMGMKEHYFDKWSHHHNNYNGTVFNIY</sequence>
<reference evidence="1 2" key="1">
    <citation type="submission" date="2016-07" db="EMBL/GenBank/DDBJ databases">
        <title>Pervasive Adenine N6-methylation of Active Genes in Fungi.</title>
        <authorList>
            <consortium name="DOE Joint Genome Institute"/>
            <person name="Mondo S.J."/>
            <person name="Dannebaum R.O."/>
            <person name="Kuo R.C."/>
            <person name="Labutti K."/>
            <person name="Haridas S."/>
            <person name="Kuo A."/>
            <person name="Salamov A."/>
            <person name="Ahrendt S.R."/>
            <person name="Lipzen A."/>
            <person name="Sullivan W."/>
            <person name="Andreopoulos W.B."/>
            <person name="Clum A."/>
            <person name="Lindquist E."/>
            <person name="Daum C."/>
            <person name="Ramamoorthy G.K."/>
            <person name="Gryganskyi A."/>
            <person name="Culley D."/>
            <person name="Magnuson J.K."/>
            <person name="James T.Y."/>
            <person name="O'Malley M.A."/>
            <person name="Stajich J.E."/>
            <person name="Spatafora J.W."/>
            <person name="Visel A."/>
            <person name="Grigoriev I.V."/>
        </authorList>
    </citation>
    <scope>NUCLEOTIDE SEQUENCE [LARGE SCALE GENOMIC DNA]</scope>
    <source>
        <strain evidence="1 2">NRRL 1336</strain>
    </source>
</reference>
<name>A0A1X2I1K6_9FUNG</name>
<accession>A0A1X2I1K6</accession>
<proteinExistence type="predicted"/>
<comment type="caution">
    <text evidence="1">The sequence shown here is derived from an EMBL/GenBank/DDBJ whole genome shotgun (WGS) entry which is preliminary data.</text>
</comment>
<evidence type="ECO:0000313" key="2">
    <source>
        <dbReference type="Proteomes" id="UP000193560"/>
    </source>
</evidence>
<gene>
    <name evidence="1" type="ORF">BCR42DRAFT_426201</name>
</gene>
<dbReference type="Proteomes" id="UP000193560">
    <property type="component" value="Unassembled WGS sequence"/>
</dbReference>
<dbReference type="EMBL" id="MCGE01000035">
    <property type="protein sequence ID" value="ORZ07397.1"/>
    <property type="molecule type" value="Genomic_DNA"/>
</dbReference>